<evidence type="ECO:0000256" key="3">
    <source>
        <dbReference type="SAM" id="SignalP"/>
    </source>
</evidence>
<feature type="region of interest" description="Disordered" evidence="1">
    <location>
        <begin position="112"/>
        <end position="179"/>
    </location>
</feature>
<organism evidence="4 5">
    <name type="scientific">Sinanodonta woodiana</name>
    <name type="common">Chinese pond mussel</name>
    <name type="synonym">Anodonta woodiana</name>
    <dbReference type="NCBI Taxonomy" id="1069815"/>
    <lineage>
        <taxon>Eukaryota</taxon>
        <taxon>Metazoa</taxon>
        <taxon>Spiralia</taxon>
        <taxon>Lophotrochozoa</taxon>
        <taxon>Mollusca</taxon>
        <taxon>Bivalvia</taxon>
        <taxon>Autobranchia</taxon>
        <taxon>Heteroconchia</taxon>
        <taxon>Palaeoheterodonta</taxon>
        <taxon>Unionida</taxon>
        <taxon>Unionoidea</taxon>
        <taxon>Unionidae</taxon>
        <taxon>Unioninae</taxon>
        <taxon>Sinanodonta</taxon>
    </lineage>
</organism>
<dbReference type="EMBL" id="JBJQND010000009">
    <property type="protein sequence ID" value="KAL3866709.1"/>
    <property type="molecule type" value="Genomic_DNA"/>
</dbReference>
<keyword evidence="3" id="KW-0732">Signal</keyword>
<evidence type="ECO:0000256" key="1">
    <source>
        <dbReference type="SAM" id="MobiDB-lite"/>
    </source>
</evidence>
<feature type="signal peptide" evidence="3">
    <location>
        <begin position="1"/>
        <end position="27"/>
    </location>
</feature>
<keyword evidence="2" id="KW-0472">Membrane</keyword>
<feature type="compositionally biased region" description="Low complexity" evidence="1">
    <location>
        <begin position="160"/>
        <end position="171"/>
    </location>
</feature>
<protein>
    <submittedName>
        <fullName evidence="4">Uncharacterized protein</fullName>
    </submittedName>
</protein>
<comment type="caution">
    <text evidence="4">The sequence shown here is derived from an EMBL/GenBank/DDBJ whole genome shotgun (WGS) entry which is preliminary data.</text>
</comment>
<evidence type="ECO:0000313" key="5">
    <source>
        <dbReference type="Proteomes" id="UP001634394"/>
    </source>
</evidence>
<feature type="transmembrane region" description="Helical" evidence="2">
    <location>
        <begin position="201"/>
        <end position="224"/>
    </location>
</feature>
<dbReference type="AlphaFoldDB" id="A0ABD3VYM8"/>
<reference evidence="4 5" key="1">
    <citation type="submission" date="2024-11" db="EMBL/GenBank/DDBJ databases">
        <title>Chromosome-level genome assembly of the freshwater bivalve Anodonta woodiana.</title>
        <authorList>
            <person name="Chen X."/>
        </authorList>
    </citation>
    <scope>NUCLEOTIDE SEQUENCE [LARGE SCALE GENOMIC DNA]</scope>
    <source>
        <strain evidence="4">MN2024</strain>
        <tissue evidence="4">Gills</tissue>
    </source>
</reference>
<accession>A0ABD3VYM8</accession>
<sequence>MTGDSTFPRTLLILFLHFRLNTRGVKSCTDESTCSSLKLLEPDECHKEGILSKCCLSCEKILREKKGFKSCTDESTCSSLKLLEPDECHKEGILSKCCLSCEIILREKKGKVDDQDHSKPLKQQDTLHQKNKAQSISINTTLHPSNEMKDEEKARRKSTRSSTYLRTLSTSDANVHLENTPSTPFTDMYHEQKVTVYNTDLIIGTNMALVVCLTIIAILGIVIWKKAHRSRRHETIQVTDRRGTPVPPPRRVSSKVEKETSNQSSDDTYDFICDAGGKDIENPTDRTYMELIGNESPSLFGSTCIPMSSESQRDELTLLTDDNYVLPVTACIPHTREHDELETGNDIPIIKPQNCVERENIHRTTT</sequence>
<proteinExistence type="predicted"/>
<dbReference type="Proteomes" id="UP001634394">
    <property type="component" value="Unassembled WGS sequence"/>
</dbReference>
<name>A0ABD3VYM8_SINWO</name>
<keyword evidence="2" id="KW-1133">Transmembrane helix</keyword>
<keyword evidence="2" id="KW-0812">Transmembrane</keyword>
<gene>
    <name evidence="4" type="ORF">ACJMK2_043990</name>
</gene>
<feature type="region of interest" description="Disordered" evidence="1">
    <location>
        <begin position="233"/>
        <end position="268"/>
    </location>
</feature>
<feature type="compositionally biased region" description="Polar residues" evidence="1">
    <location>
        <begin position="121"/>
        <end position="144"/>
    </location>
</feature>
<keyword evidence="5" id="KW-1185">Reference proteome</keyword>
<feature type="chain" id="PRO_5044849464" evidence="3">
    <location>
        <begin position="28"/>
        <end position="366"/>
    </location>
</feature>
<evidence type="ECO:0000313" key="4">
    <source>
        <dbReference type="EMBL" id="KAL3866709.1"/>
    </source>
</evidence>
<feature type="compositionally biased region" description="Basic and acidic residues" evidence="1">
    <location>
        <begin position="233"/>
        <end position="243"/>
    </location>
</feature>
<evidence type="ECO:0000256" key="2">
    <source>
        <dbReference type="SAM" id="Phobius"/>
    </source>
</evidence>